<evidence type="ECO:0000313" key="2">
    <source>
        <dbReference type="Proteomes" id="UP000028725"/>
    </source>
</evidence>
<evidence type="ECO:0000313" key="1">
    <source>
        <dbReference type="EMBL" id="KFE60643.1"/>
    </source>
</evidence>
<gene>
    <name evidence="1" type="ORF">DB31_4825</name>
</gene>
<sequence length="55" mass="6586">MVGFDGQDMYLMLEHKIPFDAVLNRKFRQLADEGTFHYPVQEFREELLRKLKRGA</sequence>
<dbReference type="Proteomes" id="UP000028725">
    <property type="component" value="Unassembled WGS sequence"/>
</dbReference>
<dbReference type="AlphaFoldDB" id="A0A085VYY0"/>
<proteinExistence type="predicted"/>
<keyword evidence="2" id="KW-1185">Reference proteome</keyword>
<organism evidence="1 2">
    <name type="scientific">Hyalangium minutum</name>
    <dbReference type="NCBI Taxonomy" id="394096"/>
    <lineage>
        <taxon>Bacteria</taxon>
        <taxon>Pseudomonadati</taxon>
        <taxon>Myxococcota</taxon>
        <taxon>Myxococcia</taxon>
        <taxon>Myxococcales</taxon>
        <taxon>Cystobacterineae</taxon>
        <taxon>Archangiaceae</taxon>
        <taxon>Hyalangium</taxon>
    </lineage>
</organism>
<dbReference type="EMBL" id="JMCB01000029">
    <property type="protein sequence ID" value="KFE60643.1"/>
    <property type="molecule type" value="Genomic_DNA"/>
</dbReference>
<comment type="caution">
    <text evidence="1">The sequence shown here is derived from an EMBL/GenBank/DDBJ whole genome shotgun (WGS) entry which is preliminary data.</text>
</comment>
<reference evidence="1 2" key="1">
    <citation type="submission" date="2014-04" db="EMBL/GenBank/DDBJ databases">
        <title>Genome assembly of Hyalangium minutum DSM 14724.</title>
        <authorList>
            <person name="Sharma G."/>
            <person name="Subramanian S."/>
        </authorList>
    </citation>
    <scope>NUCLEOTIDE SEQUENCE [LARGE SCALE GENOMIC DNA]</scope>
    <source>
        <strain evidence="1 2">DSM 14724</strain>
    </source>
</reference>
<name>A0A085VYY0_9BACT</name>
<accession>A0A085VYY0</accession>
<protein>
    <submittedName>
        <fullName evidence="1">Uncharacterized protein</fullName>
    </submittedName>
</protein>